<dbReference type="GO" id="GO:0004493">
    <property type="term" value="F:methylmalonyl-CoA epimerase activity"/>
    <property type="evidence" value="ECO:0007669"/>
    <property type="project" value="TreeGrafter"/>
</dbReference>
<accession>A0A4P8HMB1</accession>
<keyword evidence="2" id="KW-0732">Signal</keyword>
<keyword evidence="6" id="KW-1185">Reference proteome</keyword>
<dbReference type="PANTHER" id="PTHR43048:SF6">
    <property type="entry name" value="BLR8189 PROTEIN"/>
    <property type="match status" value="1"/>
</dbReference>
<dbReference type="GO" id="GO:0046491">
    <property type="term" value="P:L-methylmalonyl-CoA metabolic process"/>
    <property type="evidence" value="ECO:0007669"/>
    <property type="project" value="TreeGrafter"/>
</dbReference>
<keyword evidence="4" id="KW-0560">Oxidoreductase</keyword>
<organism evidence="4 7">
    <name type="scientific">Pseudoduganella umbonata</name>
    <dbReference type="NCBI Taxonomy" id="864828"/>
    <lineage>
        <taxon>Bacteria</taxon>
        <taxon>Pseudomonadati</taxon>
        <taxon>Pseudomonadota</taxon>
        <taxon>Betaproteobacteria</taxon>
        <taxon>Burkholderiales</taxon>
        <taxon>Oxalobacteraceae</taxon>
        <taxon>Telluria group</taxon>
        <taxon>Pseudoduganella</taxon>
    </lineage>
</organism>
<dbReference type="PROSITE" id="PS51819">
    <property type="entry name" value="VOC"/>
    <property type="match status" value="1"/>
</dbReference>
<dbReference type="RefSeq" id="WP_137313731.1">
    <property type="nucleotide sequence ID" value="NZ_CP040017.1"/>
</dbReference>
<gene>
    <name evidence="5" type="ORF">FCL38_10740</name>
    <name evidence="4" type="ORF">FHS02_003463</name>
</gene>
<evidence type="ECO:0000313" key="7">
    <source>
        <dbReference type="Proteomes" id="UP000584325"/>
    </source>
</evidence>
<dbReference type="GO" id="GO:0051213">
    <property type="term" value="F:dioxygenase activity"/>
    <property type="evidence" value="ECO:0007669"/>
    <property type="project" value="UniProtKB-KW"/>
</dbReference>
<dbReference type="InterPro" id="IPR037523">
    <property type="entry name" value="VOC_core"/>
</dbReference>
<dbReference type="Proteomes" id="UP000298763">
    <property type="component" value="Chromosome"/>
</dbReference>
<dbReference type="GO" id="GO:0016829">
    <property type="term" value="F:lyase activity"/>
    <property type="evidence" value="ECO:0007669"/>
    <property type="project" value="UniProtKB-KW"/>
</dbReference>
<dbReference type="EMBL" id="CP040017">
    <property type="protein sequence ID" value="QCP10853.1"/>
    <property type="molecule type" value="Genomic_DNA"/>
</dbReference>
<feature type="signal peptide" evidence="2">
    <location>
        <begin position="1"/>
        <end position="22"/>
    </location>
</feature>
<feature type="domain" description="VOC" evidence="3">
    <location>
        <begin position="29"/>
        <end position="174"/>
    </location>
</feature>
<dbReference type="AlphaFoldDB" id="A0A4P8HMB1"/>
<reference evidence="5 6" key="1">
    <citation type="submission" date="2019-05" db="EMBL/GenBank/DDBJ databases">
        <title>Draft Genome Sequences of Six Type Strains of the Genus Massilia.</title>
        <authorList>
            <person name="Miess H."/>
            <person name="Frediansyhah A."/>
            <person name="Gross H."/>
        </authorList>
    </citation>
    <scope>NUCLEOTIDE SEQUENCE [LARGE SCALE GENOMIC DNA]</scope>
    <source>
        <strain evidence="5 6">DSMZ 26121</strain>
    </source>
</reference>
<keyword evidence="1" id="KW-0479">Metal-binding</keyword>
<protein>
    <submittedName>
        <fullName evidence="4">Catechol 2,3-dioxygenase-like lactoylglutathione lyase family enzyme</fullName>
    </submittedName>
    <submittedName>
        <fullName evidence="5">VOC family protein</fullName>
    </submittedName>
</protein>
<evidence type="ECO:0000313" key="5">
    <source>
        <dbReference type="EMBL" id="QCP10853.1"/>
    </source>
</evidence>
<dbReference type="Pfam" id="PF13669">
    <property type="entry name" value="Glyoxalase_4"/>
    <property type="match status" value="1"/>
</dbReference>
<dbReference type="InterPro" id="IPR051785">
    <property type="entry name" value="MMCE/EMCE_epimerase"/>
</dbReference>
<dbReference type="OrthoDB" id="2613830at2"/>
<dbReference type="InterPro" id="IPR029068">
    <property type="entry name" value="Glyas_Bleomycin-R_OHBP_Dase"/>
</dbReference>
<evidence type="ECO:0000256" key="2">
    <source>
        <dbReference type="SAM" id="SignalP"/>
    </source>
</evidence>
<evidence type="ECO:0000259" key="3">
    <source>
        <dbReference type="PROSITE" id="PS51819"/>
    </source>
</evidence>
<evidence type="ECO:0000313" key="6">
    <source>
        <dbReference type="Proteomes" id="UP000298763"/>
    </source>
</evidence>
<reference evidence="4 7" key="2">
    <citation type="submission" date="2020-08" db="EMBL/GenBank/DDBJ databases">
        <title>Genomic Encyclopedia of Type Strains, Phase III (KMG-III): the genomes of soil and plant-associated and newly described type strains.</title>
        <authorList>
            <person name="Whitman W."/>
        </authorList>
    </citation>
    <scope>NUCLEOTIDE SEQUENCE [LARGE SCALE GENOMIC DNA]</scope>
    <source>
        <strain evidence="4 7">CECT 7753</strain>
    </source>
</reference>
<proteinExistence type="predicted"/>
<evidence type="ECO:0000256" key="1">
    <source>
        <dbReference type="ARBA" id="ARBA00022723"/>
    </source>
</evidence>
<dbReference type="EMBL" id="JACHXS010000006">
    <property type="protein sequence ID" value="MBB3222640.1"/>
    <property type="molecule type" value="Genomic_DNA"/>
</dbReference>
<dbReference type="Gene3D" id="3.10.180.10">
    <property type="entry name" value="2,3-Dihydroxybiphenyl 1,2-Dioxygenase, domain 1"/>
    <property type="match status" value="1"/>
</dbReference>
<dbReference type="PANTHER" id="PTHR43048">
    <property type="entry name" value="METHYLMALONYL-COA EPIMERASE"/>
    <property type="match status" value="1"/>
</dbReference>
<keyword evidence="4" id="KW-0223">Dioxygenase</keyword>
<dbReference type="SUPFAM" id="SSF54593">
    <property type="entry name" value="Glyoxalase/Bleomycin resistance protein/Dihydroxybiphenyl dioxygenase"/>
    <property type="match status" value="1"/>
</dbReference>
<dbReference type="GO" id="GO:0046872">
    <property type="term" value="F:metal ion binding"/>
    <property type="evidence" value="ECO:0007669"/>
    <property type="project" value="UniProtKB-KW"/>
</dbReference>
<sequence length="196" mass="21668">MRLKQTFAGAALALALPFCAHAGMPGMKGAHHVGITVPDMRDAVRFFVDVIGCEESIELGAFKFADDWMTVHLNVDPRAEIRRFQMVRCGHGINVEIFEYAAPGQSATLPRNSDIGGHHLAFYVEDMDKAVAYLRAKGVRVLGSPSTFKDGPAAGLTWMYFLAPWGLQLEIVSLPGGMAYEKTMKPLLWDPRYPDR</sequence>
<keyword evidence="4" id="KW-0456">Lyase</keyword>
<dbReference type="Proteomes" id="UP000584325">
    <property type="component" value="Unassembled WGS sequence"/>
</dbReference>
<name>A0A4P8HMB1_9BURK</name>
<feature type="chain" id="PRO_5044607228" evidence="2">
    <location>
        <begin position="23"/>
        <end position="196"/>
    </location>
</feature>
<evidence type="ECO:0000313" key="4">
    <source>
        <dbReference type="EMBL" id="MBB3222640.1"/>
    </source>
</evidence>